<dbReference type="InterPro" id="IPR012328">
    <property type="entry name" value="Chalcone/stilbene_synt_C"/>
</dbReference>
<feature type="domain" description="Chalcone/stilbene synthase N-terminal" evidence="2">
    <location>
        <begin position="603"/>
        <end position="826"/>
    </location>
</feature>
<name>A0A9E7I157_9LILI</name>
<dbReference type="PANTHER" id="PTHR11877:SF105">
    <property type="entry name" value="CHALCONE SYNTHASE"/>
    <property type="match status" value="1"/>
</dbReference>
<dbReference type="InterPro" id="IPR001099">
    <property type="entry name" value="Chalcone/stilbene_synt_N"/>
</dbReference>
<proteinExistence type="inferred from homology"/>
<feature type="domain" description="Chalcone/stilbene synthase C-terminal" evidence="3">
    <location>
        <begin position="1218"/>
        <end position="1367"/>
    </location>
</feature>
<dbReference type="InterPro" id="IPR011141">
    <property type="entry name" value="Polyketide_synthase_type-III"/>
</dbReference>
<dbReference type="Gene3D" id="3.40.47.10">
    <property type="match status" value="8"/>
</dbReference>
<accession>A0A9E7I157</accession>
<comment type="similarity">
    <text evidence="1">Belongs to the thiolase-like superfamily. Chalcone/stilbene synthases family.</text>
</comment>
<evidence type="ECO:0008006" key="6">
    <source>
        <dbReference type="Google" id="ProtNLM"/>
    </source>
</evidence>
<dbReference type="InterPro" id="IPR016039">
    <property type="entry name" value="Thiolase-like"/>
</dbReference>
<organism evidence="4 5">
    <name type="scientific">Musa troglodytarum</name>
    <name type="common">fe'i banana</name>
    <dbReference type="NCBI Taxonomy" id="320322"/>
    <lineage>
        <taxon>Eukaryota</taxon>
        <taxon>Viridiplantae</taxon>
        <taxon>Streptophyta</taxon>
        <taxon>Embryophyta</taxon>
        <taxon>Tracheophyta</taxon>
        <taxon>Spermatophyta</taxon>
        <taxon>Magnoliopsida</taxon>
        <taxon>Liliopsida</taxon>
        <taxon>Zingiberales</taxon>
        <taxon>Musaceae</taxon>
        <taxon>Musa</taxon>
    </lineage>
</organism>
<dbReference type="Proteomes" id="UP001055439">
    <property type="component" value="Chromosome 9"/>
</dbReference>
<dbReference type="EMBL" id="CP097511">
    <property type="protein sequence ID" value="URE43781.1"/>
    <property type="molecule type" value="Genomic_DNA"/>
</dbReference>
<dbReference type="CDD" id="cd00831">
    <property type="entry name" value="CHS_like"/>
    <property type="match status" value="3"/>
</dbReference>
<feature type="domain" description="Chalcone/stilbene synthase N-terminal" evidence="2">
    <location>
        <begin position="135"/>
        <end position="189"/>
    </location>
</feature>
<dbReference type="GO" id="GO:0016747">
    <property type="term" value="F:acyltransferase activity, transferring groups other than amino-acyl groups"/>
    <property type="evidence" value="ECO:0007669"/>
    <property type="project" value="InterPro"/>
</dbReference>
<feature type="domain" description="Chalcone/stilbene synthase N-terminal" evidence="2">
    <location>
        <begin position="9"/>
        <end position="132"/>
    </location>
</feature>
<sequence>MDSFDSFPRPQSADGPATILAIGTANPANVMDQMEYADYYFRITNAEDKTELKRKFKRICEKSTIKKRHMSLTEEILKKNPSLCEYMAPSFDARQQIVLEEVPRLAKEAAAKAIKEWGRPTSDITHLVFCSALHAMRKAQRARGPATIMAIGTANPPNLYEQSTYPDYYFRVTNSEHMQELKHKFQRISYEEGETPRSSSRGFLPHHSSYVYAATMAGIHAFRKAQRPQRPATIMAIGTANPPNLYEQSTFPDFYFRVTNSDHMPELKDKFRRICGKTMIKKRYMHLTEEVLKQKPGMCSYMDPSFDERQEIVVEEVPRLAKEAAAKAIKEWGRDKSGITHLVFCSTSGIDMPGADYRLVKLLDLPLSVNRIMLYNQACHIGAQMLRIAKDIAENNKDARVLVVACELNTLIFRGPDERDFLSLAGQAAFADGAAAVIVGADPIQGVEKPIFEMMSASQVTVPDCEKAVGGHLKEIGLTFHFMNQLPMLISNNLENCLLEAFKPLGITDWNEVFWVSHPGNWGIMDAIEKKVGLKQEKLRSSRHVFGEYGNMMSATVLFVMDDVRRRSAAEGRATTGDGLEWGVLFGFGPGLTIETVMVSIDAFRKAQRPQGPATIMAIGTANPPNLYEQSTFPDFYFRVTNSDHMPELKDKFRRICGKTMIKKRYIDLTEEVLKQKPGMCSYMDPSFDERQEIVVEEVPRLAKEAAAKAIKEWGRDKSEITHLVFCSTSGIDMPGADYRLVKLLGLPLSVNRIMLYNQACHIGAQMLRIATGLIAENNKDARVIVVACELNTLIFRGPDERDFLSLAGQAAFADGAAAVIVGADPIQGVENPIFEMMSAAQVTVPDCEKAVGGHLKEIGLTFHFMNQLPMLISNNLENCLLEAFKPLGITDWNEVFWVSHPGNWGIMDAIEKKVGLKQEKLRSSRHVFGEYGNMMSATVLFVMDDVRKRSAAEGRATTGDGLEWGVLFGFGPGLTIETVMVSVHPFRKAQRARGPATIMAIGTANPPNLYEQSNFPDFYFRVTNSDHMPELKEKFRRICGKTMIKKRYMHLTEELLKDKPGMCSYMDPSLDERQDIVVEEVPRLAKEAAAKAIKEWGRDKSDVTHLVFCSTSGVDMPGADYRLVKLLGLPLSVNRIMLYNQACHIGAQMLRIAKDIAENNKDARVLVVACELNTLIFRGPDERDFLSLAGQAAFADGAAAVIVGADPIQGVEKPIYEMMSAAQVTVPDCERAIGGHLKEIGLTFHFMNQLPMLISNNLENCLLEAFKPLGITDWNEVFWVSHPGNWGIMDAIEKKVGLMQEKLRSSRHVFGEYGNMMSATVLFVMDDVRKRSAAEGRATTGDGLEWGVLFGFGPGLSIETVVLRSVAL</sequence>
<evidence type="ECO:0000256" key="1">
    <source>
        <dbReference type="ARBA" id="ARBA00005531"/>
    </source>
</evidence>
<dbReference type="Pfam" id="PF00195">
    <property type="entry name" value="Chal_sti_synt_N"/>
    <property type="match status" value="5"/>
</dbReference>
<dbReference type="OrthoDB" id="1902295at2759"/>
<evidence type="ECO:0000259" key="2">
    <source>
        <dbReference type="Pfam" id="PF00195"/>
    </source>
</evidence>
<feature type="domain" description="Chalcone/stilbene synthase N-terminal" evidence="2">
    <location>
        <begin position="987"/>
        <end position="1208"/>
    </location>
</feature>
<evidence type="ECO:0000313" key="5">
    <source>
        <dbReference type="Proteomes" id="UP001055439"/>
    </source>
</evidence>
<dbReference type="GO" id="GO:0030639">
    <property type="term" value="P:polyketide biosynthetic process"/>
    <property type="evidence" value="ECO:0007669"/>
    <property type="project" value="TreeGrafter"/>
</dbReference>
<feature type="domain" description="Chalcone/stilbene synthase C-terminal" evidence="3">
    <location>
        <begin position="453"/>
        <end position="599"/>
    </location>
</feature>
<keyword evidence="5" id="KW-1185">Reference proteome</keyword>
<dbReference type="Pfam" id="PF02797">
    <property type="entry name" value="Chal_sti_synt_C"/>
    <property type="match status" value="3"/>
</dbReference>
<gene>
    <name evidence="4" type="ORF">MUK42_14841</name>
</gene>
<evidence type="ECO:0000259" key="3">
    <source>
        <dbReference type="Pfam" id="PF02797"/>
    </source>
</evidence>
<feature type="domain" description="Chalcone/stilbene synthase N-terminal" evidence="2">
    <location>
        <begin position="221"/>
        <end position="443"/>
    </location>
</feature>
<reference evidence="4" key="1">
    <citation type="submission" date="2022-05" db="EMBL/GenBank/DDBJ databases">
        <title>The Musa troglodytarum L. genome provides insights into the mechanism of non-climacteric behaviour and enrichment of carotenoids.</title>
        <authorList>
            <person name="Wang J."/>
        </authorList>
    </citation>
    <scope>NUCLEOTIDE SEQUENCE</scope>
    <source>
        <tissue evidence="4">Leaf</tissue>
    </source>
</reference>
<protein>
    <recommendedName>
        <fullName evidence="6">Chalcone synthase</fullName>
    </recommendedName>
</protein>
<dbReference type="SUPFAM" id="SSF53901">
    <property type="entry name" value="Thiolase-like"/>
    <property type="match status" value="8"/>
</dbReference>
<dbReference type="PANTHER" id="PTHR11877">
    <property type="entry name" value="HYDROXYMETHYLGLUTARYL-COA SYNTHASE"/>
    <property type="match status" value="1"/>
</dbReference>
<dbReference type="FunFam" id="3.40.47.10:FF:000014">
    <property type="entry name" value="Chalcone synthase 1"/>
    <property type="match status" value="3"/>
</dbReference>
<dbReference type="FunFam" id="3.40.47.10:FF:000025">
    <property type="entry name" value="Chalcone synthase 2"/>
    <property type="match status" value="3"/>
</dbReference>
<feature type="domain" description="Chalcone/stilbene synthase C-terminal" evidence="3">
    <location>
        <begin position="836"/>
        <end position="983"/>
    </location>
</feature>
<evidence type="ECO:0000313" key="4">
    <source>
        <dbReference type="EMBL" id="URE43781.1"/>
    </source>
</evidence>